<protein>
    <submittedName>
        <fullName evidence="2">DUF2252 domain-containing protein</fullName>
    </submittedName>
</protein>
<dbReference type="Pfam" id="PF10009">
    <property type="entry name" value="DUF2252"/>
    <property type="match status" value="1"/>
</dbReference>
<feature type="region of interest" description="Disordered" evidence="1">
    <location>
        <begin position="1"/>
        <end position="49"/>
    </location>
</feature>
<evidence type="ECO:0000313" key="2">
    <source>
        <dbReference type="EMBL" id="MFC4608620.1"/>
    </source>
</evidence>
<gene>
    <name evidence="2" type="ORF">ACFO9E_12425</name>
</gene>
<dbReference type="PANTHER" id="PTHR39441">
    <property type="entry name" value="DUF2252 DOMAIN-CONTAINING PROTEIN"/>
    <property type="match status" value="1"/>
</dbReference>
<dbReference type="RefSeq" id="WP_381194323.1">
    <property type="nucleotide sequence ID" value="NZ_JBHSFE010000010.1"/>
</dbReference>
<proteinExistence type="predicted"/>
<reference evidence="3" key="1">
    <citation type="journal article" date="2019" name="Int. J. Syst. Evol. Microbiol.">
        <title>The Global Catalogue of Microorganisms (GCM) 10K type strain sequencing project: providing services to taxonomists for standard genome sequencing and annotation.</title>
        <authorList>
            <consortium name="The Broad Institute Genomics Platform"/>
            <consortium name="The Broad Institute Genome Sequencing Center for Infectious Disease"/>
            <person name="Wu L."/>
            <person name="Ma J."/>
        </authorList>
    </citation>
    <scope>NUCLEOTIDE SEQUENCE [LARGE SCALE GENOMIC DNA]</scope>
    <source>
        <strain evidence="3">CGMCC 4.7139</strain>
    </source>
</reference>
<name>A0ABV9G6B4_9ACTN</name>
<keyword evidence="3" id="KW-1185">Reference proteome</keyword>
<dbReference type="InterPro" id="IPR018721">
    <property type="entry name" value="DUF2252"/>
</dbReference>
<dbReference type="EMBL" id="JBHSFE010000010">
    <property type="protein sequence ID" value="MFC4608620.1"/>
    <property type="molecule type" value="Genomic_DNA"/>
</dbReference>
<organism evidence="2 3">
    <name type="scientific">Streptomyces maoxianensis</name>
    <dbReference type="NCBI Taxonomy" id="1459942"/>
    <lineage>
        <taxon>Bacteria</taxon>
        <taxon>Bacillati</taxon>
        <taxon>Actinomycetota</taxon>
        <taxon>Actinomycetes</taxon>
        <taxon>Kitasatosporales</taxon>
        <taxon>Streptomycetaceae</taxon>
        <taxon>Streptomyces</taxon>
    </lineage>
</organism>
<evidence type="ECO:0000256" key="1">
    <source>
        <dbReference type="SAM" id="MobiDB-lite"/>
    </source>
</evidence>
<comment type="caution">
    <text evidence="2">The sequence shown here is derived from an EMBL/GenBank/DDBJ whole genome shotgun (WGS) entry which is preliminary data.</text>
</comment>
<dbReference type="Proteomes" id="UP001595993">
    <property type="component" value="Unassembled WGS sequence"/>
</dbReference>
<accession>A0ABV9G6B4</accession>
<sequence length="472" mass="52657">MSKGSRTADGVAHLSPQERADRGRAARKQVPRSSHAGFSPAAGRRDPVDVIEEQSATRVPDLVPIRYGRMTESPFRFYRGAAAIMAGDLASTPRSGITAQLCGDAHMMNFRLLASAERRLMFDINDFDETLPGPWEWDVKRLAASLVIAGRENGYTDEERATIVRAAVRSYREQMRLFADMGNLDVWYAHADVEELRAVVDQELTRKGRKRLSQVTTKARTRDNLQAYEKLSRIDGGERRFAADPPLLVPIEDMVPGTERDWVGQELRKLVDRYARSLPTDRRHLLGQYRVVDIARKVVGVGSVGTRCWILLLLGKDDEDPLILQAKEADRSVLAAHVGDSRYDNQGQRVVAGQRLMQAAGDIFLGWDRVVGIDGRRRDFYVRQLHDWKGIMEPQIMVPNGMRVFSELCGATLARAHARSGDRIAIAAYLGGGDSFDRALTEFAESYADQNERDHQSLIDAVQAGRVATAAA</sequence>
<evidence type="ECO:0000313" key="3">
    <source>
        <dbReference type="Proteomes" id="UP001595993"/>
    </source>
</evidence>
<dbReference type="PANTHER" id="PTHR39441:SF1">
    <property type="entry name" value="DUF2252 DOMAIN-CONTAINING PROTEIN"/>
    <property type="match status" value="1"/>
</dbReference>